<dbReference type="AlphaFoldDB" id="A0ABD5VH90"/>
<accession>A0ABD5VH90</accession>
<dbReference type="RefSeq" id="WP_336350799.1">
    <property type="nucleotide sequence ID" value="NZ_JAZAQL010000002.1"/>
</dbReference>
<evidence type="ECO:0000256" key="1">
    <source>
        <dbReference type="SAM" id="Phobius"/>
    </source>
</evidence>
<keyword evidence="3" id="KW-1185">Reference proteome</keyword>
<dbReference type="InterPro" id="IPR055946">
    <property type="entry name" value="DUF7524"/>
</dbReference>
<comment type="caution">
    <text evidence="2">The sequence shown here is derived from an EMBL/GenBank/DDBJ whole genome shotgun (WGS) entry which is preliminary data.</text>
</comment>
<evidence type="ECO:0000313" key="3">
    <source>
        <dbReference type="Proteomes" id="UP001596395"/>
    </source>
</evidence>
<dbReference type="EMBL" id="JBHSXN010000002">
    <property type="protein sequence ID" value="MFC6953848.1"/>
    <property type="molecule type" value="Genomic_DNA"/>
</dbReference>
<proteinExistence type="predicted"/>
<dbReference type="Proteomes" id="UP001596395">
    <property type="component" value="Unassembled WGS sequence"/>
</dbReference>
<feature type="transmembrane region" description="Helical" evidence="1">
    <location>
        <begin position="140"/>
        <end position="160"/>
    </location>
</feature>
<reference evidence="2 3" key="1">
    <citation type="journal article" date="2019" name="Int. J. Syst. Evol. Microbiol.">
        <title>The Global Catalogue of Microorganisms (GCM) 10K type strain sequencing project: providing services to taxonomists for standard genome sequencing and annotation.</title>
        <authorList>
            <consortium name="The Broad Institute Genomics Platform"/>
            <consortium name="The Broad Institute Genome Sequencing Center for Infectious Disease"/>
            <person name="Wu L."/>
            <person name="Ma J."/>
        </authorList>
    </citation>
    <scope>NUCLEOTIDE SEQUENCE [LARGE SCALE GENOMIC DNA]</scope>
    <source>
        <strain evidence="2 3">GX26</strain>
    </source>
</reference>
<organism evidence="2 3">
    <name type="scientific">Halorubellus litoreus</name>
    <dbReference type="NCBI Taxonomy" id="755308"/>
    <lineage>
        <taxon>Archaea</taxon>
        <taxon>Methanobacteriati</taxon>
        <taxon>Methanobacteriota</taxon>
        <taxon>Stenosarchaea group</taxon>
        <taxon>Halobacteria</taxon>
        <taxon>Halobacteriales</taxon>
        <taxon>Halorubellaceae</taxon>
        <taxon>Halorubellus</taxon>
    </lineage>
</organism>
<sequence>MVDTLTVHLSRGELHEVAPATADFETGGTFELELVNHGRASHVHVHPDDALARGVHLDETNLYVETDSTRVVQVEVPDGPRPLRGALEISAGYGATGSSVDVGIVEQPEPDLPVDETLAEPATTDDTGSALDRLLAEESLPVLGLGVVAVLVAVGAAFAFGDLVVAVGALVVVAGVLAAMYALVSE</sequence>
<keyword evidence="1" id="KW-0812">Transmembrane</keyword>
<name>A0ABD5VH90_9EURY</name>
<gene>
    <name evidence="2" type="ORF">ACFQGB_13330</name>
</gene>
<dbReference type="Pfam" id="PF24368">
    <property type="entry name" value="DUF7524"/>
    <property type="match status" value="1"/>
</dbReference>
<feature type="transmembrane region" description="Helical" evidence="1">
    <location>
        <begin position="166"/>
        <end position="184"/>
    </location>
</feature>
<protein>
    <submittedName>
        <fullName evidence="2">Uncharacterized protein</fullName>
    </submittedName>
</protein>
<keyword evidence="1" id="KW-1133">Transmembrane helix</keyword>
<keyword evidence="1" id="KW-0472">Membrane</keyword>
<evidence type="ECO:0000313" key="2">
    <source>
        <dbReference type="EMBL" id="MFC6953848.1"/>
    </source>
</evidence>